<dbReference type="PROSITE" id="PS51007">
    <property type="entry name" value="CYTC"/>
    <property type="match status" value="3"/>
</dbReference>
<dbReference type="Proteomes" id="UP000253918">
    <property type="component" value="Unassembled WGS sequence"/>
</dbReference>
<evidence type="ECO:0000256" key="3">
    <source>
        <dbReference type="ARBA" id="ARBA00022723"/>
    </source>
</evidence>
<dbReference type="GO" id="GO:0020037">
    <property type="term" value="F:heme binding"/>
    <property type="evidence" value="ECO:0007669"/>
    <property type="project" value="InterPro"/>
</dbReference>
<dbReference type="OrthoDB" id="9773456at2"/>
<sequence length="347" mass="37206">MTVRITWKRVLAALLALALAGLAVGWSGAVNVAASSGHWPVTDWFLHWVMRNSVKTRSHFDAPKQPADATGLVSAAGHFAASCAVCHGAPGLGASPVARAATPPAPDLSVNAREWNDRHLFWILKHGVKFSGMPAWPAQDREDEVRRMVALVRRLPGMTPEMFAQLTGGAAAIAGSNRFETCAGCHGSDGRGRGQGDIPVLGGQRFEYLLASLKAYRTGDRHSAVMGNAVARLSEADMRALAARFAAMPGLGAPAGGSDPEAERIVREGLPDRELPACASCHAPNKPYPVLNGQKAAYVAGRLRRWRGDETVVDARKTHATMPVIARRIPEEMIDRLARYYAGQARN</sequence>
<dbReference type="Pfam" id="PF00034">
    <property type="entry name" value="Cytochrom_C"/>
    <property type="match status" value="1"/>
</dbReference>
<dbReference type="Pfam" id="PF13442">
    <property type="entry name" value="Cytochrome_CBB3"/>
    <property type="match status" value="1"/>
</dbReference>
<feature type="domain" description="Cytochrome c" evidence="7">
    <location>
        <begin position="70"/>
        <end position="156"/>
    </location>
</feature>
<dbReference type="RefSeq" id="WP_114686467.1">
    <property type="nucleotide sequence ID" value="NZ_QQNB01000001.1"/>
</dbReference>
<dbReference type="EMBL" id="QQNB01000001">
    <property type="protein sequence ID" value="RDE06887.1"/>
    <property type="molecule type" value="Genomic_DNA"/>
</dbReference>
<organism evidence="8 9">
    <name type="scientific">Sphingomonas aracearum</name>
    <dbReference type="NCBI Taxonomy" id="2283317"/>
    <lineage>
        <taxon>Bacteria</taxon>
        <taxon>Pseudomonadati</taxon>
        <taxon>Pseudomonadota</taxon>
        <taxon>Alphaproteobacteria</taxon>
        <taxon>Sphingomonadales</taxon>
        <taxon>Sphingomonadaceae</taxon>
        <taxon>Sphingomonas</taxon>
    </lineage>
</organism>
<evidence type="ECO:0000256" key="5">
    <source>
        <dbReference type="ARBA" id="ARBA00023004"/>
    </source>
</evidence>
<evidence type="ECO:0000259" key="7">
    <source>
        <dbReference type="PROSITE" id="PS51007"/>
    </source>
</evidence>
<keyword evidence="9" id="KW-1185">Reference proteome</keyword>
<dbReference type="AlphaFoldDB" id="A0A369VZ22"/>
<proteinExistence type="predicted"/>
<keyword evidence="4" id="KW-0249">Electron transport</keyword>
<evidence type="ECO:0000256" key="2">
    <source>
        <dbReference type="ARBA" id="ARBA00022617"/>
    </source>
</evidence>
<feature type="domain" description="Cytochrome c" evidence="7">
    <location>
        <begin position="170"/>
        <end position="249"/>
    </location>
</feature>
<dbReference type="Gene3D" id="1.10.760.10">
    <property type="entry name" value="Cytochrome c-like domain"/>
    <property type="match status" value="3"/>
</dbReference>
<dbReference type="GO" id="GO:0009055">
    <property type="term" value="F:electron transfer activity"/>
    <property type="evidence" value="ECO:0007669"/>
    <property type="project" value="InterPro"/>
</dbReference>
<keyword evidence="1" id="KW-0813">Transport</keyword>
<name>A0A369VZ22_9SPHN</name>
<evidence type="ECO:0000256" key="6">
    <source>
        <dbReference type="PROSITE-ProRule" id="PRU00433"/>
    </source>
</evidence>
<dbReference type="InterPro" id="IPR050597">
    <property type="entry name" value="Cytochrome_c_Oxidase_Subunit"/>
</dbReference>
<keyword evidence="3 6" id="KW-0479">Metal-binding</keyword>
<dbReference type="InterPro" id="IPR009056">
    <property type="entry name" value="Cyt_c-like_dom"/>
</dbReference>
<evidence type="ECO:0000313" key="9">
    <source>
        <dbReference type="Proteomes" id="UP000253918"/>
    </source>
</evidence>
<reference evidence="8 9" key="1">
    <citation type="submission" date="2018-07" db="EMBL/GenBank/DDBJ databases">
        <title>a novel species of Sphingomonas isolated from the rhizosphere soil of Araceae plant.</title>
        <authorList>
            <person name="Zhiyong W."/>
            <person name="Qinglan Z."/>
            <person name="Zhiwei F."/>
            <person name="Ding X."/>
            <person name="Gejiao W."/>
            <person name="Shixue Z."/>
        </authorList>
    </citation>
    <scope>NUCLEOTIDE SEQUENCE [LARGE SCALE GENOMIC DNA]</scope>
    <source>
        <strain evidence="8 9">WZY 27</strain>
    </source>
</reference>
<accession>A0A369VZ22</accession>
<feature type="domain" description="Cytochrome c" evidence="7">
    <location>
        <begin position="257"/>
        <end position="345"/>
    </location>
</feature>
<keyword evidence="5 6" id="KW-0408">Iron</keyword>
<protein>
    <submittedName>
        <fullName evidence="8">Cytochrome C</fullName>
    </submittedName>
</protein>
<gene>
    <name evidence="8" type="ORF">DVW87_04220</name>
</gene>
<comment type="caution">
    <text evidence="8">The sequence shown here is derived from an EMBL/GenBank/DDBJ whole genome shotgun (WGS) entry which is preliminary data.</text>
</comment>
<dbReference type="InterPro" id="IPR036909">
    <property type="entry name" value="Cyt_c-like_dom_sf"/>
</dbReference>
<evidence type="ECO:0000256" key="4">
    <source>
        <dbReference type="ARBA" id="ARBA00022982"/>
    </source>
</evidence>
<evidence type="ECO:0000256" key="1">
    <source>
        <dbReference type="ARBA" id="ARBA00022448"/>
    </source>
</evidence>
<dbReference type="SUPFAM" id="SSF46626">
    <property type="entry name" value="Cytochrome c"/>
    <property type="match status" value="3"/>
</dbReference>
<dbReference type="GO" id="GO:0046872">
    <property type="term" value="F:metal ion binding"/>
    <property type="evidence" value="ECO:0007669"/>
    <property type="project" value="UniProtKB-KW"/>
</dbReference>
<dbReference type="PANTHER" id="PTHR33751:SF9">
    <property type="entry name" value="CYTOCHROME C4"/>
    <property type="match status" value="1"/>
</dbReference>
<evidence type="ECO:0000313" key="8">
    <source>
        <dbReference type="EMBL" id="RDE06887.1"/>
    </source>
</evidence>
<dbReference type="PANTHER" id="PTHR33751">
    <property type="entry name" value="CBB3-TYPE CYTOCHROME C OXIDASE SUBUNIT FIXP"/>
    <property type="match status" value="1"/>
</dbReference>
<keyword evidence="2 6" id="KW-0349">Heme</keyword>